<protein>
    <submittedName>
        <fullName evidence="2">Uncharacterized protein</fullName>
    </submittedName>
</protein>
<feature type="compositionally biased region" description="Polar residues" evidence="1">
    <location>
        <begin position="1"/>
        <end position="19"/>
    </location>
</feature>
<comment type="caution">
    <text evidence="2">The sequence shown here is derived from an EMBL/GenBank/DDBJ whole genome shotgun (WGS) entry which is preliminary data.</text>
</comment>
<accession>A0AAV4VVB8</accession>
<dbReference type="AlphaFoldDB" id="A0AAV4VVB8"/>
<feature type="compositionally biased region" description="Polar residues" evidence="1">
    <location>
        <begin position="125"/>
        <end position="134"/>
    </location>
</feature>
<sequence length="172" mass="18841">MENFNQLPTNNNRVASSTPNPIPDPRFYESDSSSEVYSNDVYLSSATTDSLLNISNPYLFNQEAISEPKNAAGEEYLSQIDHGDWSTGQSSAALVDYSPISEYVDSPSGVEEGSEYGKLGIGPESCNNDPSASYSAIPYMVQSGTIVEGYKRPQISTTDSRQREIDNRNSEK</sequence>
<gene>
    <name evidence="2" type="ORF">CEXT_447261</name>
</gene>
<proteinExistence type="predicted"/>
<name>A0AAV4VVB8_CAEEX</name>
<feature type="region of interest" description="Disordered" evidence="1">
    <location>
        <begin position="148"/>
        <end position="172"/>
    </location>
</feature>
<feature type="region of interest" description="Disordered" evidence="1">
    <location>
        <begin position="105"/>
        <end position="134"/>
    </location>
</feature>
<feature type="compositionally biased region" description="Basic and acidic residues" evidence="1">
    <location>
        <begin position="160"/>
        <end position="172"/>
    </location>
</feature>
<evidence type="ECO:0000313" key="2">
    <source>
        <dbReference type="EMBL" id="GIY73428.1"/>
    </source>
</evidence>
<organism evidence="2 3">
    <name type="scientific">Caerostris extrusa</name>
    <name type="common">Bark spider</name>
    <name type="synonym">Caerostris bankana</name>
    <dbReference type="NCBI Taxonomy" id="172846"/>
    <lineage>
        <taxon>Eukaryota</taxon>
        <taxon>Metazoa</taxon>
        <taxon>Ecdysozoa</taxon>
        <taxon>Arthropoda</taxon>
        <taxon>Chelicerata</taxon>
        <taxon>Arachnida</taxon>
        <taxon>Araneae</taxon>
        <taxon>Araneomorphae</taxon>
        <taxon>Entelegynae</taxon>
        <taxon>Araneoidea</taxon>
        <taxon>Araneidae</taxon>
        <taxon>Caerostris</taxon>
    </lineage>
</organism>
<evidence type="ECO:0000256" key="1">
    <source>
        <dbReference type="SAM" id="MobiDB-lite"/>
    </source>
</evidence>
<keyword evidence="3" id="KW-1185">Reference proteome</keyword>
<evidence type="ECO:0000313" key="3">
    <source>
        <dbReference type="Proteomes" id="UP001054945"/>
    </source>
</evidence>
<reference evidence="2 3" key="1">
    <citation type="submission" date="2021-06" db="EMBL/GenBank/DDBJ databases">
        <title>Caerostris extrusa draft genome.</title>
        <authorList>
            <person name="Kono N."/>
            <person name="Arakawa K."/>
        </authorList>
    </citation>
    <scope>NUCLEOTIDE SEQUENCE [LARGE SCALE GENOMIC DNA]</scope>
</reference>
<dbReference type="EMBL" id="BPLR01015080">
    <property type="protein sequence ID" value="GIY73428.1"/>
    <property type="molecule type" value="Genomic_DNA"/>
</dbReference>
<dbReference type="Proteomes" id="UP001054945">
    <property type="component" value="Unassembled WGS sequence"/>
</dbReference>
<feature type="region of interest" description="Disordered" evidence="1">
    <location>
        <begin position="1"/>
        <end position="33"/>
    </location>
</feature>